<name>A0ABV9B833_9ACTN</name>
<reference evidence="7" key="1">
    <citation type="journal article" date="2019" name="Int. J. Syst. Evol. Microbiol.">
        <title>The Global Catalogue of Microorganisms (GCM) 10K type strain sequencing project: providing services to taxonomists for standard genome sequencing and annotation.</title>
        <authorList>
            <consortium name="The Broad Institute Genomics Platform"/>
            <consortium name="The Broad Institute Genome Sequencing Center for Infectious Disease"/>
            <person name="Wu L."/>
            <person name="Ma J."/>
        </authorList>
    </citation>
    <scope>NUCLEOTIDE SEQUENCE [LARGE SCALE GENOMIC DNA]</scope>
    <source>
        <strain evidence="7">CGMCC 4.7177</strain>
    </source>
</reference>
<dbReference type="EMBL" id="JBHSFK010000063">
    <property type="protein sequence ID" value="MFC4507917.1"/>
    <property type="molecule type" value="Genomic_DNA"/>
</dbReference>
<feature type="domain" description="ATP-grasp" evidence="5">
    <location>
        <begin position="111"/>
        <end position="311"/>
    </location>
</feature>
<dbReference type="InterPro" id="IPR011761">
    <property type="entry name" value="ATP-grasp"/>
</dbReference>
<dbReference type="Gene3D" id="3.40.50.20">
    <property type="match status" value="1"/>
</dbReference>
<protein>
    <submittedName>
        <fullName evidence="6">ATP-grasp domain-containing protein</fullName>
    </submittedName>
</protein>
<evidence type="ECO:0000256" key="2">
    <source>
        <dbReference type="ARBA" id="ARBA00022741"/>
    </source>
</evidence>
<comment type="caution">
    <text evidence="6">The sequence shown here is derived from an EMBL/GenBank/DDBJ whole genome shotgun (WGS) entry which is preliminary data.</text>
</comment>
<accession>A0ABV9B833</accession>
<evidence type="ECO:0000313" key="7">
    <source>
        <dbReference type="Proteomes" id="UP001595839"/>
    </source>
</evidence>
<dbReference type="InterPro" id="IPR052032">
    <property type="entry name" value="ATP-dep_AA_Ligase"/>
</dbReference>
<dbReference type="Pfam" id="PF13535">
    <property type="entry name" value="ATP-grasp_4"/>
    <property type="match status" value="1"/>
</dbReference>
<dbReference type="SMART" id="SM01209">
    <property type="entry name" value="GARS_A"/>
    <property type="match status" value="1"/>
</dbReference>
<evidence type="ECO:0000256" key="4">
    <source>
        <dbReference type="PROSITE-ProRule" id="PRU00409"/>
    </source>
</evidence>
<evidence type="ECO:0000313" key="6">
    <source>
        <dbReference type="EMBL" id="MFC4507917.1"/>
    </source>
</evidence>
<evidence type="ECO:0000256" key="3">
    <source>
        <dbReference type="ARBA" id="ARBA00022840"/>
    </source>
</evidence>
<dbReference type="InterPro" id="IPR040570">
    <property type="entry name" value="LAL_C2"/>
</dbReference>
<dbReference type="Pfam" id="PF18130">
    <property type="entry name" value="ATPgrasp_N"/>
    <property type="match status" value="1"/>
</dbReference>
<keyword evidence="7" id="KW-1185">Reference proteome</keyword>
<organism evidence="6 7">
    <name type="scientific">Streptomyces vulcanius</name>
    <dbReference type="NCBI Taxonomy" id="1441876"/>
    <lineage>
        <taxon>Bacteria</taxon>
        <taxon>Bacillati</taxon>
        <taxon>Actinomycetota</taxon>
        <taxon>Actinomycetes</taxon>
        <taxon>Kitasatosporales</taxon>
        <taxon>Streptomycetaceae</taxon>
        <taxon>Streptomyces</taxon>
    </lineage>
</organism>
<evidence type="ECO:0000256" key="1">
    <source>
        <dbReference type="ARBA" id="ARBA00022598"/>
    </source>
</evidence>
<dbReference type="Pfam" id="PF18603">
    <property type="entry name" value="LAL_C2"/>
    <property type="match status" value="1"/>
</dbReference>
<keyword evidence="1" id="KW-0436">Ligase</keyword>
<dbReference type="SUPFAM" id="SSF56059">
    <property type="entry name" value="Glutathione synthetase ATP-binding domain-like"/>
    <property type="match status" value="1"/>
</dbReference>
<dbReference type="PROSITE" id="PS50975">
    <property type="entry name" value="ATP_GRASP"/>
    <property type="match status" value="1"/>
</dbReference>
<dbReference type="InterPro" id="IPR041472">
    <property type="entry name" value="BL00235/CARNS1_N"/>
</dbReference>
<evidence type="ECO:0000259" key="5">
    <source>
        <dbReference type="PROSITE" id="PS50975"/>
    </source>
</evidence>
<proteinExistence type="predicted"/>
<dbReference type="PANTHER" id="PTHR43585:SF2">
    <property type="entry name" value="ATP-GRASP ENZYME FSQD"/>
    <property type="match status" value="1"/>
</dbReference>
<dbReference type="Proteomes" id="UP001595839">
    <property type="component" value="Unassembled WGS sequence"/>
</dbReference>
<keyword evidence="3 4" id="KW-0067">ATP-binding</keyword>
<gene>
    <name evidence="6" type="ORF">ACFPIH_52435</name>
</gene>
<keyword evidence="2 4" id="KW-0547">Nucleotide-binding</keyword>
<dbReference type="Gene3D" id="3.30.470.20">
    <property type="entry name" value="ATP-grasp fold, B domain"/>
    <property type="match status" value="1"/>
</dbReference>
<dbReference type="PANTHER" id="PTHR43585">
    <property type="entry name" value="FUMIPYRROLE BIOSYNTHESIS PROTEIN C"/>
    <property type="match status" value="1"/>
</dbReference>
<dbReference type="RefSeq" id="WP_381167495.1">
    <property type="nucleotide sequence ID" value="NZ_JBHSFK010000063.1"/>
</dbReference>
<sequence>MLGSGGPDGAPYREFVLSRIAAAHRIVLVDDAVPDWTAPYVAGHIPADLSDTAAVAAAVKEVVPDNRITGVMTYLEHHVVAAAEIAQLLDLPGSSPEAMAACRDKALTRQRLADARPAVPSAHARQATSADRAVEHANAIGYPVVVKPRSLAASVGVVRADNDAEVRAAYEQARAGTLHGLEQYGPRGVLVEEFLEGTEISVETAVLGPGQAHMLAVTRKAPSPAGTTQESGHIVDANDPLLDDEDLAHVISAAVGALGLTCGVLCIEVMLTVSGPRIVEINGRLGGDLLPLLVQHALGIDLAQIAAALATGTTPQLRATRSRAAGIRFAYPTVTGTLDHLRFPPGLTALPFVDRVVLSRSPGEHVVAPPHSTIADRLAHWVVTADNAPDCELLLDEVATHLDITVNRPVRAASCSR</sequence>